<accession>A0A081RJS7</accession>
<evidence type="ECO:0000256" key="2">
    <source>
        <dbReference type="ARBA" id="ARBA00022617"/>
    </source>
</evidence>
<dbReference type="PRINTS" id="PR00604">
    <property type="entry name" value="CYTCHRMECIAB"/>
</dbReference>
<evidence type="ECO:0000256" key="6">
    <source>
        <dbReference type="PROSITE-ProRule" id="PRU00433"/>
    </source>
</evidence>
<dbReference type="AlphaFoldDB" id="A0A081RJS7"/>
<dbReference type="InterPro" id="IPR009056">
    <property type="entry name" value="Cyt_c-like_dom"/>
</dbReference>
<protein>
    <submittedName>
        <fullName evidence="9">Cytochrome c class I</fullName>
    </submittedName>
</protein>
<feature type="chain" id="PRO_5001763447" evidence="7">
    <location>
        <begin position="21"/>
        <end position="124"/>
    </location>
</feature>
<dbReference type="OrthoDB" id="9805828at2"/>
<keyword evidence="4" id="KW-0249">Electron transport</keyword>
<feature type="signal peptide" evidence="7">
    <location>
        <begin position="1"/>
        <end position="20"/>
    </location>
</feature>
<evidence type="ECO:0000256" key="4">
    <source>
        <dbReference type="ARBA" id="ARBA00022982"/>
    </source>
</evidence>
<dbReference type="PATRIC" id="fig|46429.4.peg.88"/>
<comment type="caution">
    <text evidence="9">The sequence shown here is derived from an EMBL/GenBank/DDBJ whole genome shotgun (WGS) entry which is preliminary data.</text>
</comment>
<evidence type="ECO:0000256" key="5">
    <source>
        <dbReference type="ARBA" id="ARBA00023004"/>
    </source>
</evidence>
<evidence type="ECO:0000313" key="10">
    <source>
        <dbReference type="Proteomes" id="UP000028411"/>
    </source>
</evidence>
<dbReference type="eggNOG" id="COG3474">
    <property type="taxonomic scope" value="Bacteria"/>
</dbReference>
<keyword evidence="7" id="KW-0732">Signal</keyword>
<dbReference type="RefSeq" id="WP_037446277.1">
    <property type="nucleotide sequence ID" value="NZ_JFHR01000001.1"/>
</dbReference>
<dbReference type="GO" id="GO:0046872">
    <property type="term" value="F:metal ion binding"/>
    <property type="evidence" value="ECO:0007669"/>
    <property type="project" value="UniProtKB-KW"/>
</dbReference>
<evidence type="ECO:0000256" key="3">
    <source>
        <dbReference type="ARBA" id="ARBA00022723"/>
    </source>
</evidence>
<dbReference type="GO" id="GO:0009055">
    <property type="term" value="F:electron transfer activity"/>
    <property type="evidence" value="ECO:0007669"/>
    <property type="project" value="InterPro"/>
</dbReference>
<keyword evidence="2 6" id="KW-0349">Heme</keyword>
<proteinExistence type="predicted"/>
<dbReference type="InterPro" id="IPR036909">
    <property type="entry name" value="Cyt_c-like_dom_sf"/>
</dbReference>
<name>A0A081RJS7_SPHCR</name>
<keyword evidence="5 6" id="KW-0408">Iron</keyword>
<dbReference type="EMBL" id="JFHR01000001">
    <property type="protein sequence ID" value="KEQ55450.1"/>
    <property type="molecule type" value="Genomic_DNA"/>
</dbReference>
<evidence type="ECO:0000256" key="7">
    <source>
        <dbReference type="SAM" id="SignalP"/>
    </source>
</evidence>
<dbReference type="GO" id="GO:0020037">
    <property type="term" value="F:heme binding"/>
    <property type="evidence" value="ECO:0007669"/>
    <property type="project" value="InterPro"/>
</dbReference>
<feature type="domain" description="Cytochrome c" evidence="8">
    <location>
        <begin position="23"/>
        <end position="122"/>
    </location>
</feature>
<evidence type="ECO:0000256" key="1">
    <source>
        <dbReference type="ARBA" id="ARBA00022448"/>
    </source>
</evidence>
<dbReference type="PANTHER" id="PTHR11961">
    <property type="entry name" value="CYTOCHROME C"/>
    <property type="match status" value="1"/>
</dbReference>
<keyword evidence="1" id="KW-0813">Transport</keyword>
<dbReference type="PROSITE" id="PS51007">
    <property type="entry name" value="CYTC"/>
    <property type="match status" value="1"/>
</dbReference>
<dbReference type="Gene3D" id="1.10.760.10">
    <property type="entry name" value="Cytochrome c-like domain"/>
    <property type="match status" value="1"/>
</dbReference>
<evidence type="ECO:0000259" key="8">
    <source>
        <dbReference type="PROSITE" id="PS51007"/>
    </source>
</evidence>
<sequence>MVSKFAALAVAMLIASPALAQAGDAAKGKAVFARCMACHSVDPGANRLGPSLAGVMGRTSGTMAGFAYSPAMKNAKIRWDAKTLDAFLAKPTAKVPGSKMIFAGLPNPADRANLIAYLASATKK</sequence>
<reference evidence="9 10" key="1">
    <citation type="submission" date="2014-02" db="EMBL/GenBank/DDBJ databases">
        <title>Whole genome sequence of Sphingobium chlorophenolicum NBRC 16172.</title>
        <authorList>
            <person name="Gan H.M."/>
            <person name="Gan H.Y."/>
            <person name="Chew T.H."/>
            <person name="Savka M.A."/>
        </authorList>
    </citation>
    <scope>NUCLEOTIDE SEQUENCE [LARGE SCALE GENOMIC DNA]</scope>
    <source>
        <strain evidence="9 10">NBRC 16172</strain>
    </source>
</reference>
<dbReference type="Pfam" id="PF00034">
    <property type="entry name" value="Cytochrom_C"/>
    <property type="match status" value="1"/>
</dbReference>
<dbReference type="InterPro" id="IPR002327">
    <property type="entry name" value="Cyt_c_1A/1B"/>
</dbReference>
<dbReference type="Proteomes" id="UP000028411">
    <property type="component" value="Unassembled WGS sequence"/>
</dbReference>
<dbReference type="SUPFAM" id="SSF46626">
    <property type="entry name" value="Cytochrome c"/>
    <property type="match status" value="1"/>
</dbReference>
<gene>
    <name evidence="9" type="ORF">BV95_00088</name>
</gene>
<evidence type="ECO:0000313" key="9">
    <source>
        <dbReference type="EMBL" id="KEQ55450.1"/>
    </source>
</evidence>
<keyword evidence="3 6" id="KW-0479">Metal-binding</keyword>
<organism evidence="9 10">
    <name type="scientific">Sphingobium chlorophenolicum</name>
    <dbReference type="NCBI Taxonomy" id="46429"/>
    <lineage>
        <taxon>Bacteria</taxon>
        <taxon>Pseudomonadati</taxon>
        <taxon>Pseudomonadota</taxon>
        <taxon>Alphaproteobacteria</taxon>
        <taxon>Sphingomonadales</taxon>
        <taxon>Sphingomonadaceae</taxon>
        <taxon>Sphingobium</taxon>
    </lineage>
</organism>